<evidence type="ECO:0000259" key="1">
    <source>
        <dbReference type="PROSITE" id="PS50883"/>
    </source>
</evidence>
<dbReference type="NCBIfam" id="TIGR00254">
    <property type="entry name" value="GGDEF"/>
    <property type="match status" value="1"/>
</dbReference>
<dbReference type="InterPro" id="IPR043128">
    <property type="entry name" value="Rev_trsase/Diguanyl_cyclase"/>
</dbReference>
<dbReference type="EMBL" id="UFVD01000001">
    <property type="protein sequence ID" value="SUX10077.1"/>
    <property type="molecule type" value="Genomic_DNA"/>
</dbReference>
<reference evidence="3 4" key="1">
    <citation type="submission" date="2018-06" db="EMBL/GenBank/DDBJ databases">
        <authorList>
            <consortium name="Pathogen Informatics"/>
            <person name="Doyle S."/>
        </authorList>
    </citation>
    <scope>NUCLEOTIDE SEQUENCE [LARGE SCALE GENOMIC DNA]</scope>
    <source>
        <strain evidence="3 4">NCTC12475</strain>
    </source>
</reference>
<dbReference type="SMART" id="SM00267">
    <property type="entry name" value="GGDEF"/>
    <property type="match status" value="1"/>
</dbReference>
<proteinExistence type="predicted"/>
<dbReference type="InterPro" id="IPR029787">
    <property type="entry name" value="Nucleotide_cyclase"/>
</dbReference>
<dbReference type="SUPFAM" id="SSF141868">
    <property type="entry name" value="EAL domain-like"/>
    <property type="match status" value="1"/>
</dbReference>
<dbReference type="InterPro" id="IPR001633">
    <property type="entry name" value="EAL_dom"/>
</dbReference>
<gene>
    <name evidence="3" type="primary">yfgF</name>
    <name evidence="3" type="ORF">NCTC12475_00337</name>
</gene>
<dbReference type="PANTHER" id="PTHR33121">
    <property type="entry name" value="CYCLIC DI-GMP PHOSPHODIESTERASE PDEF"/>
    <property type="match status" value="1"/>
</dbReference>
<dbReference type="Proteomes" id="UP000254920">
    <property type="component" value="Unassembled WGS sequence"/>
</dbReference>
<protein>
    <submittedName>
        <fullName evidence="3">Cyclic diguanylate phosphodiesterase domain-containing protein</fullName>
        <ecNumber evidence="3">3.1.4.52</ecNumber>
    </submittedName>
</protein>
<feature type="domain" description="GGDEF" evidence="2">
    <location>
        <begin position="2"/>
        <end position="137"/>
    </location>
</feature>
<dbReference type="Pfam" id="PF00563">
    <property type="entry name" value="EAL"/>
    <property type="match status" value="1"/>
</dbReference>
<keyword evidence="4" id="KW-1185">Reference proteome</keyword>
<dbReference type="SMART" id="SM00052">
    <property type="entry name" value="EAL"/>
    <property type="match status" value="1"/>
</dbReference>
<sequence>MQMPKIIVIDIDDFKIMNDYFGKTVCDELLKELSKILKDFSKQYNLKLYRLTGDQFALLEDLPFDIEKYENIAQDLIAKLKGKIFNITTSKNTLDYSVELHITMGLALESENTLAKAFTALKMAKNLNKDYVCYFKQIDQIIDFKTSISKSYIINKAIYNNEVMPYFQPIFDKNKNIIKYESLVRIVNDTEGIISPAVFLEISKKTKRYAEIEMILIDKTFQTLKKHPNTIISLNISKTDMIDGVISSFIIEKLSEYDIGNRVVFEILEDENIENIVRIENFIKRVKRMGAKIAIDDFGSGYSNFAYLLKLMPDYLKIDGSIIKDIDKDRNSYVITRAIVAFAKDLKIKTIAEFVKSKEVFDICVDLDIDEFQGYYLGEPKKDLIS</sequence>
<dbReference type="Pfam" id="PF00990">
    <property type="entry name" value="GGDEF"/>
    <property type="match status" value="1"/>
</dbReference>
<dbReference type="PANTHER" id="PTHR33121:SF71">
    <property type="entry name" value="OXYGEN SENSOR PROTEIN DOSP"/>
    <property type="match status" value="1"/>
</dbReference>
<dbReference type="Gene3D" id="3.20.20.450">
    <property type="entry name" value="EAL domain"/>
    <property type="match status" value="1"/>
</dbReference>
<dbReference type="SUPFAM" id="SSF55073">
    <property type="entry name" value="Nucleotide cyclase"/>
    <property type="match status" value="1"/>
</dbReference>
<dbReference type="PROSITE" id="PS50883">
    <property type="entry name" value="EAL"/>
    <property type="match status" value="1"/>
</dbReference>
<dbReference type="PROSITE" id="PS50887">
    <property type="entry name" value="GGDEF"/>
    <property type="match status" value="1"/>
</dbReference>
<dbReference type="STRING" id="32024.GCA_000788295_00341"/>
<evidence type="ECO:0000313" key="3">
    <source>
        <dbReference type="EMBL" id="SUX10077.1"/>
    </source>
</evidence>
<dbReference type="CDD" id="cd01948">
    <property type="entry name" value="EAL"/>
    <property type="match status" value="1"/>
</dbReference>
<dbReference type="AlphaFoldDB" id="A0A381DHH4"/>
<dbReference type="EC" id="3.1.4.52" evidence="3"/>
<dbReference type="InterPro" id="IPR035919">
    <property type="entry name" value="EAL_sf"/>
</dbReference>
<dbReference type="Gene3D" id="3.30.70.270">
    <property type="match status" value="1"/>
</dbReference>
<keyword evidence="3" id="KW-0378">Hydrolase</keyword>
<organism evidence="3 4">
    <name type="scientific">Campylobacter sputorum subsp. sputorum</name>
    <dbReference type="NCBI Taxonomy" id="32024"/>
    <lineage>
        <taxon>Bacteria</taxon>
        <taxon>Pseudomonadati</taxon>
        <taxon>Campylobacterota</taxon>
        <taxon>Epsilonproteobacteria</taxon>
        <taxon>Campylobacterales</taxon>
        <taxon>Campylobacteraceae</taxon>
        <taxon>Campylobacter</taxon>
    </lineage>
</organism>
<accession>A0A381DHH4</accession>
<feature type="domain" description="EAL" evidence="1">
    <location>
        <begin position="147"/>
        <end position="386"/>
    </location>
</feature>
<dbReference type="GO" id="GO:0071111">
    <property type="term" value="F:cyclic-guanylate-specific phosphodiesterase activity"/>
    <property type="evidence" value="ECO:0007669"/>
    <property type="project" value="UniProtKB-EC"/>
</dbReference>
<evidence type="ECO:0000259" key="2">
    <source>
        <dbReference type="PROSITE" id="PS50887"/>
    </source>
</evidence>
<dbReference type="InterPro" id="IPR050706">
    <property type="entry name" value="Cyclic-di-GMP_PDE-like"/>
</dbReference>
<name>A0A381DHH4_9BACT</name>
<dbReference type="InterPro" id="IPR000160">
    <property type="entry name" value="GGDEF_dom"/>
</dbReference>
<evidence type="ECO:0000313" key="4">
    <source>
        <dbReference type="Proteomes" id="UP000254920"/>
    </source>
</evidence>